<evidence type="ECO:0000259" key="2">
    <source>
        <dbReference type="PROSITE" id="PS51532"/>
    </source>
</evidence>
<evidence type="ECO:0000313" key="3">
    <source>
        <dbReference type="EMBL" id="JAG02999.1"/>
    </source>
</evidence>
<dbReference type="PANTHER" id="PTHR12175:SF1">
    <property type="entry name" value="PITH DOMAIN-CONTAINING PROTEIN 1"/>
    <property type="match status" value="1"/>
</dbReference>
<dbReference type="InterPro" id="IPR037047">
    <property type="entry name" value="PITH_dom_sf"/>
</dbReference>
<reference evidence="3" key="1">
    <citation type="journal article" date="2014" name="PLoS ONE">
        <title>Transcriptome-Based Identification of ABC Transporters in the Western Tarnished Plant Bug Lygus hesperus.</title>
        <authorList>
            <person name="Hull J.J."/>
            <person name="Chaney K."/>
            <person name="Geib S.M."/>
            <person name="Fabrick J.A."/>
            <person name="Brent C.S."/>
            <person name="Walsh D."/>
            <person name="Lavine L.C."/>
        </authorList>
    </citation>
    <scope>NUCLEOTIDE SEQUENCE</scope>
</reference>
<evidence type="ECO:0000313" key="4">
    <source>
        <dbReference type="EMBL" id="JAQ04884.1"/>
    </source>
</evidence>
<dbReference type="InterPro" id="IPR008979">
    <property type="entry name" value="Galactose-bd-like_sf"/>
</dbReference>
<comment type="similarity">
    <text evidence="1">Belongs to the PITHD1 family.</text>
</comment>
<dbReference type="PROSITE" id="PS51532">
    <property type="entry name" value="PITH"/>
    <property type="match status" value="1"/>
</dbReference>
<organism evidence="3">
    <name type="scientific">Lygus hesperus</name>
    <name type="common">Western plant bug</name>
    <dbReference type="NCBI Taxonomy" id="30085"/>
    <lineage>
        <taxon>Eukaryota</taxon>
        <taxon>Metazoa</taxon>
        <taxon>Ecdysozoa</taxon>
        <taxon>Arthropoda</taxon>
        <taxon>Hexapoda</taxon>
        <taxon>Insecta</taxon>
        <taxon>Pterygota</taxon>
        <taxon>Neoptera</taxon>
        <taxon>Paraneoptera</taxon>
        <taxon>Hemiptera</taxon>
        <taxon>Heteroptera</taxon>
        <taxon>Panheteroptera</taxon>
        <taxon>Cimicomorpha</taxon>
        <taxon>Miridae</taxon>
        <taxon>Mirini</taxon>
        <taxon>Lygus</taxon>
    </lineage>
</organism>
<evidence type="ECO:0000256" key="1">
    <source>
        <dbReference type="ARBA" id="ARBA00025788"/>
    </source>
</evidence>
<dbReference type="AlphaFoldDB" id="A0A0A9W5A1"/>
<accession>A0A0A9W5A1</accession>
<dbReference type="SUPFAM" id="SSF49785">
    <property type="entry name" value="Galactose-binding domain-like"/>
    <property type="match status" value="1"/>
</dbReference>
<gene>
    <name evidence="3" type="primary">Pithd1</name>
    <name evidence="3" type="ORF">CM83_13641</name>
    <name evidence="4" type="ORF">g.20399</name>
</gene>
<dbReference type="Gene3D" id="2.60.120.470">
    <property type="entry name" value="PITH domain"/>
    <property type="match status" value="1"/>
</dbReference>
<reference evidence="4" key="3">
    <citation type="journal article" date="2016" name="Gigascience">
        <title>De novo construction of an expanded transcriptome assembly for the western tarnished plant bug, Lygus hesperus.</title>
        <authorList>
            <person name="Tassone E.E."/>
            <person name="Geib S.M."/>
            <person name="Hall B."/>
            <person name="Fabrick J.A."/>
            <person name="Brent C.S."/>
            <person name="Hull J.J."/>
        </authorList>
    </citation>
    <scope>NUCLEOTIDE SEQUENCE</scope>
</reference>
<dbReference type="GO" id="GO:0005737">
    <property type="term" value="C:cytoplasm"/>
    <property type="evidence" value="ECO:0007669"/>
    <property type="project" value="UniProtKB-ARBA"/>
</dbReference>
<dbReference type="Pfam" id="PF06201">
    <property type="entry name" value="PITH"/>
    <property type="match status" value="1"/>
</dbReference>
<feature type="domain" description="PITH" evidence="2">
    <location>
        <begin position="13"/>
        <end position="186"/>
    </location>
</feature>
<proteinExistence type="inferred from homology"/>
<dbReference type="InterPro" id="IPR010400">
    <property type="entry name" value="PITH_dom"/>
</dbReference>
<reference evidence="3" key="2">
    <citation type="submission" date="2014-07" db="EMBL/GenBank/DDBJ databases">
        <authorList>
            <person name="Hull J."/>
        </authorList>
    </citation>
    <scope>NUCLEOTIDE SEQUENCE</scope>
</reference>
<dbReference type="EMBL" id="GBHO01040605">
    <property type="protein sequence ID" value="JAG02999.1"/>
    <property type="molecule type" value="Transcribed_RNA"/>
</dbReference>
<dbReference type="PANTHER" id="PTHR12175">
    <property type="entry name" value="AD039 HT014 THIOREDOXIN FAMILY TRP26"/>
    <property type="match status" value="1"/>
</dbReference>
<sequence>MHHHHGGSCDCANEGKEPGDLVSLYSSVDIDRVCALNEVQSGSGKLVIKPYEQRLDEVTTIRSICDGELLFIVPFVVSVGLKAITVRGIAGACPTNLKIWANRQDIDFNNASYDKPTQELYVPHDPSGTLKLFLHQQHFTAISSLTLLLSQPQQADSEIEINYIGFFGKPHAVRRQVVDVVYESQANPMDHPVKESFTPNNLTVQ</sequence>
<dbReference type="InterPro" id="IPR045099">
    <property type="entry name" value="PITH1-like"/>
</dbReference>
<protein>
    <submittedName>
        <fullName evidence="3">PITH domain-containing protein 1</fullName>
    </submittedName>
</protein>
<dbReference type="EMBL" id="GDHC01013745">
    <property type="protein sequence ID" value="JAQ04884.1"/>
    <property type="molecule type" value="Transcribed_RNA"/>
</dbReference>
<name>A0A0A9W5A1_LYGHE</name>